<dbReference type="HOGENOM" id="CLU_024421_1_0_1"/>
<evidence type="ECO:0000313" key="12">
    <source>
        <dbReference type="Ensembl" id="ENSLACP00000023358.1"/>
    </source>
</evidence>
<accession>M3XKV2</accession>
<evidence type="ECO:0000259" key="11">
    <source>
        <dbReference type="PROSITE" id="PS50988"/>
    </source>
</evidence>
<evidence type="ECO:0000256" key="3">
    <source>
        <dbReference type="ARBA" id="ARBA00022490"/>
    </source>
</evidence>
<reference evidence="13" key="1">
    <citation type="submission" date="2011-08" db="EMBL/GenBank/DDBJ databases">
        <title>The draft genome of Latimeria chalumnae.</title>
        <authorList>
            <person name="Di Palma F."/>
            <person name="Alfoldi J."/>
            <person name="Johnson J."/>
            <person name="Berlin A."/>
            <person name="Gnerre S."/>
            <person name="Jaffe D."/>
            <person name="MacCallum I."/>
            <person name="Young S."/>
            <person name="Walker B.J."/>
            <person name="Lander E."/>
            <person name="Lindblad-Toh K."/>
        </authorList>
    </citation>
    <scope>NUCLEOTIDE SEQUENCE [LARGE SCALE GENOMIC DNA]</scope>
    <source>
        <strain evidence="13">Wild caught</strain>
    </source>
</reference>
<dbReference type="EMBL" id="AFYH01219007">
    <property type="status" value="NOT_ANNOTATED_CDS"/>
    <property type="molecule type" value="Genomic_DNA"/>
</dbReference>
<dbReference type="PROSITE" id="PS50988">
    <property type="entry name" value="TROVE"/>
    <property type="match status" value="1"/>
</dbReference>
<dbReference type="GO" id="GO:1990904">
    <property type="term" value="C:ribonucleoprotein complex"/>
    <property type="evidence" value="ECO:0007669"/>
    <property type="project" value="UniProtKB-KW"/>
</dbReference>
<dbReference type="Bgee" id="ENSLACG00000007822">
    <property type="expression patterns" value="Expressed in pelvic fin and 1 other cell type or tissue"/>
</dbReference>
<dbReference type="Gene3D" id="3.40.50.410">
    <property type="entry name" value="von Willebrand factor, type A domain"/>
    <property type="match status" value="2"/>
</dbReference>
<dbReference type="GO" id="GO:0005737">
    <property type="term" value="C:cytoplasm"/>
    <property type="evidence" value="ECO:0007669"/>
    <property type="project" value="UniProtKB-SubCell"/>
</dbReference>
<dbReference type="Pfam" id="PF25045">
    <property type="entry name" value="vWA_Ro60"/>
    <property type="match status" value="1"/>
</dbReference>
<dbReference type="InterPro" id="IPR036465">
    <property type="entry name" value="vWFA_dom_sf"/>
</dbReference>
<evidence type="ECO:0000313" key="13">
    <source>
        <dbReference type="Proteomes" id="UP000008672"/>
    </source>
</evidence>
<dbReference type="KEGG" id="lcm:102350596"/>
<dbReference type="EMBL" id="AFYH01219009">
    <property type="status" value="NOT_ANNOTATED_CDS"/>
    <property type="molecule type" value="Genomic_DNA"/>
</dbReference>
<dbReference type="EMBL" id="AFYH01219012">
    <property type="status" value="NOT_ANNOTATED_CDS"/>
    <property type="molecule type" value="Genomic_DNA"/>
</dbReference>
<dbReference type="SUPFAM" id="SSF140864">
    <property type="entry name" value="TROVE domain-like"/>
    <property type="match status" value="1"/>
</dbReference>
<keyword evidence="5" id="KW-0970">Cilium biogenesis/degradation</keyword>
<evidence type="ECO:0000256" key="10">
    <source>
        <dbReference type="ARBA" id="ARBA00083444"/>
    </source>
</evidence>
<name>M3XKV2_LATCH</name>
<sequence>MEAMEVSVGQREPLNEKQVLNSEGGFVWEVTDMTRLRRFLCFGSEGGTYYIKEQKLGLENALTLLRLIEDGKGCEVVNEIKTFSQEGRAAKQDPTIFALAICSQCSDLATKRAAFKVLGEVCRIPTHLFTFIQFKKDLKEGTKCGMWGRALRKAVADWYHAKDGMTVALAVTKYKQRNGWSHRDLLRLSHLKPANEGLGLVVKYVIKGWKEVQEAYKDKETTDEVQKILKYLEAVEKVKRPIEELEVIHLIEEYKLVREHLLTNHLKSKEVWKMLLKDMPLMAMLRNLGKMTKEMVLVPGSPEVAMVCERLRNERMLKKARIHPFHVLVALETYRMGCGKQGKLNWIPDKDVLEALDNAFYKTFKYVEPTGKRFLLAVDVSGSMSQTVLGSILSASTVAAAMCMVVARTEKDSHIVAFSYKMVPCPVTSEMTLAQVMESMFDIPMGATDCALPMLWAQETNTAADVFVVFTDSETYAGNIHPAQALREYRAKLGIPAKLIVCGMTSNGFTVADPDDKGMLDICGFDTGALEVIRNFTLDLI</sequence>
<dbReference type="OrthoDB" id="6098064at2759"/>
<keyword evidence="6" id="KW-0694">RNA-binding</keyword>
<keyword evidence="3" id="KW-0963">Cytoplasm</keyword>
<dbReference type="PANTHER" id="PTHR14202">
    <property type="entry name" value="60 KDA RIBONUCLEOPROTEIN SSA/RO"/>
    <property type="match status" value="1"/>
</dbReference>
<evidence type="ECO:0000256" key="8">
    <source>
        <dbReference type="ARBA" id="ARBA00068479"/>
    </source>
</evidence>
<dbReference type="InterPro" id="IPR008858">
    <property type="entry name" value="TROVE_dom"/>
</dbReference>
<keyword evidence="13" id="KW-1185">Reference proteome</keyword>
<dbReference type="Pfam" id="PF05731">
    <property type="entry name" value="TROVE"/>
    <property type="match status" value="1"/>
</dbReference>
<reference evidence="12" key="2">
    <citation type="submission" date="2025-08" db="UniProtKB">
        <authorList>
            <consortium name="Ensembl"/>
        </authorList>
    </citation>
    <scope>IDENTIFICATION</scope>
</reference>
<evidence type="ECO:0000256" key="5">
    <source>
        <dbReference type="ARBA" id="ARBA00022794"/>
    </source>
</evidence>
<dbReference type="EMBL" id="AFYH01219011">
    <property type="status" value="NOT_ANNOTATED_CDS"/>
    <property type="molecule type" value="Genomic_DNA"/>
</dbReference>
<evidence type="ECO:0000256" key="7">
    <source>
        <dbReference type="ARBA" id="ARBA00023274"/>
    </source>
</evidence>
<keyword evidence="4" id="KW-0479">Metal-binding</keyword>
<reference evidence="12" key="3">
    <citation type="submission" date="2025-09" db="UniProtKB">
        <authorList>
            <consortium name="Ensembl"/>
        </authorList>
    </citation>
    <scope>IDENTIFICATION</scope>
</reference>
<dbReference type="SUPFAM" id="SSF53300">
    <property type="entry name" value="vWA-like"/>
    <property type="match status" value="1"/>
</dbReference>
<dbReference type="GO" id="GO:0046872">
    <property type="term" value="F:metal ion binding"/>
    <property type="evidence" value="ECO:0007669"/>
    <property type="project" value="UniProtKB-KW"/>
</dbReference>
<dbReference type="FunFam" id="3.40.50.410:FF:000033">
    <property type="entry name" value="60 kDa SS-A/Ro ribonucleoprotein"/>
    <property type="match status" value="1"/>
</dbReference>
<feature type="domain" description="TROVE" evidence="11">
    <location>
        <begin position="19"/>
        <end position="372"/>
    </location>
</feature>
<organism evidence="12 13">
    <name type="scientific">Latimeria chalumnae</name>
    <name type="common">Coelacanth</name>
    <dbReference type="NCBI Taxonomy" id="7897"/>
    <lineage>
        <taxon>Eukaryota</taxon>
        <taxon>Metazoa</taxon>
        <taxon>Chordata</taxon>
        <taxon>Craniata</taxon>
        <taxon>Vertebrata</taxon>
        <taxon>Euteleostomi</taxon>
        <taxon>Coelacanthiformes</taxon>
        <taxon>Coelacanthidae</taxon>
        <taxon>Latimeria</taxon>
    </lineage>
</organism>
<keyword evidence="7" id="KW-0687">Ribonucleoprotein</keyword>
<protein>
    <recommendedName>
        <fullName evidence="8">RNA-binding protein RO60</fullName>
    </recommendedName>
    <alternativeName>
        <fullName evidence="9">60 kDa SS-A/Ro ribonucleoprotein</fullName>
    </alternativeName>
    <alternativeName>
        <fullName evidence="10">TROVE domain family member 2</fullName>
    </alternativeName>
</protein>
<dbReference type="Proteomes" id="UP000008672">
    <property type="component" value="Unassembled WGS sequence"/>
</dbReference>
<dbReference type="CDD" id="cd00198">
    <property type="entry name" value="vWFA"/>
    <property type="match status" value="1"/>
</dbReference>
<dbReference type="PANTHER" id="PTHR14202:SF0">
    <property type="entry name" value="RNA-BINDING PROTEIN RO60"/>
    <property type="match status" value="1"/>
</dbReference>
<dbReference type="EMBL" id="AFYH01219010">
    <property type="status" value="NOT_ANNOTATED_CDS"/>
    <property type="molecule type" value="Genomic_DNA"/>
</dbReference>
<dbReference type="GeneTree" id="ENSGT00390000006200"/>
<evidence type="ECO:0000256" key="9">
    <source>
        <dbReference type="ARBA" id="ARBA00078397"/>
    </source>
</evidence>
<evidence type="ECO:0000256" key="2">
    <source>
        <dbReference type="ARBA" id="ARBA00007814"/>
    </source>
</evidence>
<gene>
    <name evidence="12" type="primary">RO60</name>
</gene>
<dbReference type="FunFam" id="3.40.50.410:FF:000040">
    <property type="entry name" value="60 kDa SS-A/Ro ribonucleoprotein isoform X1"/>
    <property type="match status" value="1"/>
</dbReference>
<proteinExistence type="inferred from homology"/>
<dbReference type="GeneID" id="102350596"/>
<evidence type="ECO:0000256" key="4">
    <source>
        <dbReference type="ARBA" id="ARBA00022723"/>
    </source>
</evidence>
<dbReference type="EMBL" id="AFYH01219008">
    <property type="status" value="NOT_ANNOTATED_CDS"/>
    <property type="molecule type" value="Genomic_DNA"/>
</dbReference>
<dbReference type="RefSeq" id="XP_006010529.1">
    <property type="nucleotide sequence ID" value="XM_006010467.3"/>
</dbReference>
<evidence type="ECO:0000256" key="6">
    <source>
        <dbReference type="ARBA" id="ARBA00022884"/>
    </source>
</evidence>
<dbReference type="Ensembl" id="ENSLACT00000025104.1">
    <property type="protein sequence ID" value="ENSLACP00000023358.1"/>
    <property type="gene ID" value="ENSLACG00000007822.2"/>
</dbReference>
<dbReference type="InterPro" id="IPR040322">
    <property type="entry name" value="TROVE2"/>
</dbReference>
<dbReference type="InterPro" id="IPR037214">
    <property type="entry name" value="TROVE_dom_sf"/>
</dbReference>
<dbReference type="GO" id="GO:0003723">
    <property type="term" value="F:RNA binding"/>
    <property type="evidence" value="ECO:0007669"/>
    <property type="project" value="UniProtKB-KW"/>
</dbReference>
<dbReference type="GO" id="GO:0030030">
    <property type="term" value="P:cell projection organization"/>
    <property type="evidence" value="ECO:0007669"/>
    <property type="project" value="UniProtKB-KW"/>
</dbReference>
<comment type="similarity">
    <text evidence="2">Belongs to the Ro 60 kDa family.</text>
</comment>
<dbReference type="InterPro" id="IPR056800">
    <property type="entry name" value="vWA_Ro60"/>
</dbReference>
<evidence type="ECO:0000256" key="1">
    <source>
        <dbReference type="ARBA" id="ARBA00004496"/>
    </source>
</evidence>
<dbReference type="AlphaFoldDB" id="M3XKV2"/>
<dbReference type="CTD" id="6738"/>
<comment type="subcellular location">
    <subcellularLocation>
        <location evidence="1">Cytoplasm</location>
    </subcellularLocation>
</comment>